<evidence type="ECO:0000256" key="1">
    <source>
        <dbReference type="ARBA" id="ARBA00005534"/>
    </source>
</evidence>
<dbReference type="Pfam" id="PF01894">
    <property type="entry name" value="YjbQ"/>
    <property type="match status" value="1"/>
</dbReference>
<gene>
    <name evidence="2" type="ORF">MNBD_NITROSPIRAE03-19</name>
</gene>
<evidence type="ECO:0000313" key="2">
    <source>
        <dbReference type="EMBL" id="VAX33881.1"/>
    </source>
</evidence>
<organism evidence="2">
    <name type="scientific">hydrothermal vent metagenome</name>
    <dbReference type="NCBI Taxonomy" id="652676"/>
    <lineage>
        <taxon>unclassified sequences</taxon>
        <taxon>metagenomes</taxon>
        <taxon>ecological metagenomes</taxon>
    </lineage>
</organism>
<dbReference type="PROSITE" id="PS01314">
    <property type="entry name" value="UPF0047"/>
    <property type="match status" value="1"/>
</dbReference>
<proteinExistence type="inferred from homology"/>
<dbReference type="InterPro" id="IPR001602">
    <property type="entry name" value="UPF0047_YjbQ-like"/>
</dbReference>
<sequence>MIKHVNVKTGARVELIDITSEIERLVEEAGVQEGVCYLHVPHTTAGITVNEGADPSVRRDIIHTLQKIVPRDAGYAHLEGNSDAHIKSSLVGTSTFILIEQGRLQLGTWQSIFFCEFDGPRHRRVAVRIMGFKEP</sequence>
<reference evidence="2" key="1">
    <citation type="submission" date="2018-06" db="EMBL/GenBank/DDBJ databases">
        <authorList>
            <person name="Zhirakovskaya E."/>
        </authorList>
    </citation>
    <scope>NUCLEOTIDE SEQUENCE</scope>
</reference>
<dbReference type="PIRSF" id="PIRSF004681">
    <property type="entry name" value="UCP004681"/>
    <property type="match status" value="1"/>
</dbReference>
<dbReference type="PANTHER" id="PTHR30615:SF8">
    <property type="entry name" value="UPF0047 PROTEIN C4A8.02C"/>
    <property type="match status" value="1"/>
</dbReference>
<dbReference type="EMBL" id="UOGI01000213">
    <property type="protein sequence ID" value="VAX33881.1"/>
    <property type="molecule type" value="Genomic_DNA"/>
</dbReference>
<protein>
    <submittedName>
        <fullName evidence="2">UPF0047 protein Bsu YugU</fullName>
    </submittedName>
</protein>
<dbReference type="InterPro" id="IPR035917">
    <property type="entry name" value="YjbQ-like_sf"/>
</dbReference>
<dbReference type="PANTHER" id="PTHR30615">
    <property type="entry name" value="UNCHARACTERIZED PROTEIN YJBQ-RELATED"/>
    <property type="match status" value="1"/>
</dbReference>
<name>A0A3B1D535_9ZZZZ</name>
<dbReference type="AlphaFoldDB" id="A0A3B1D535"/>
<comment type="similarity">
    <text evidence="1">Belongs to the UPF0047 family.</text>
</comment>
<dbReference type="NCBIfam" id="TIGR00149">
    <property type="entry name" value="TIGR00149_YjbQ"/>
    <property type="match status" value="1"/>
</dbReference>
<dbReference type="Gene3D" id="2.60.120.460">
    <property type="entry name" value="YjbQ-like"/>
    <property type="match status" value="1"/>
</dbReference>
<dbReference type="SUPFAM" id="SSF111038">
    <property type="entry name" value="YjbQ-like"/>
    <property type="match status" value="1"/>
</dbReference>
<accession>A0A3B1D535</accession>